<dbReference type="EMBL" id="MCFA01000007">
    <property type="protein sequence ID" value="ORY18367.1"/>
    <property type="molecule type" value="Genomic_DNA"/>
</dbReference>
<keyword evidence="1" id="KW-0732">Signal</keyword>
<dbReference type="OrthoDB" id="3770816at2759"/>
<accession>A0A1Y2A7S0</accession>
<reference evidence="2 3" key="1">
    <citation type="submission" date="2016-07" db="EMBL/GenBank/DDBJ databases">
        <title>Pervasive Adenine N6-methylation of Active Genes in Fungi.</title>
        <authorList>
            <consortium name="DOE Joint Genome Institute"/>
            <person name="Mondo S.J."/>
            <person name="Dannebaum R.O."/>
            <person name="Kuo R.C."/>
            <person name="Labutti K."/>
            <person name="Haridas S."/>
            <person name="Kuo A."/>
            <person name="Salamov A."/>
            <person name="Ahrendt S.R."/>
            <person name="Lipzen A."/>
            <person name="Sullivan W."/>
            <person name="Andreopoulos W.B."/>
            <person name="Clum A."/>
            <person name="Lindquist E."/>
            <person name="Daum C."/>
            <person name="Ramamoorthy G.K."/>
            <person name="Gryganskyi A."/>
            <person name="Culley D."/>
            <person name="Magnuson J.K."/>
            <person name="James T.Y."/>
            <person name="O'Malley M.A."/>
            <person name="Stajich J.E."/>
            <person name="Spatafora J.W."/>
            <person name="Visel A."/>
            <person name="Grigoriev I.V."/>
        </authorList>
    </citation>
    <scope>NUCLEOTIDE SEQUENCE [LARGE SCALE GENOMIC DNA]</scope>
    <source>
        <strain evidence="2 3">CBS 115471</strain>
    </source>
</reference>
<protein>
    <submittedName>
        <fullName evidence="2">Uncharacterized protein</fullName>
    </submittedName>
</protein>
<sequence>MKFTTVFLIFFSTTMASPSSPPSHISGRDESISHTFINVHKRGCAVRDYGCEDGYCWRKCNPDTGGWCWLAYNGGIGAWVTCRSDANCALPHDGSIGCGDGCGC</sequence>
<gene>
    <name evidence="2" type="ORF">BCR34DRAFT_554105</name>
</gene>
<evidence type="ECO:0000313" key="2">
    <source>
        <dbReference type="EMBL" id="ORY18367.1"/>
    </source>
</evidence>
<feature type="chain" id="PRO_5012937527" evidence="1">
    <location>
        <begin position="17"/>
        <end position="104"/>
    </location>
</feature>
<organism evidence="2 3">
    <name type="scientific">Clohesyomyces aquaticus</name>
    <dbReference type="NCBI Taxonomy" id="1231657"/>
    <lineage>
        <taxon>Eukaryota</taxon>
        <taxon>Fungi</taxon>
        <taxon>Dikarya</taxon>
        <taxon>Ascomycota</taxon>
        <taxon>Pezizomycotina</taxon>
        <taxon>Dothideomycetes</taxon>
        <taxon>Pleosporomycetidae</taxon>
        <taxon>Pleosporales</taxon>
        <taxon>Lindgomycetaceae</taxon>
        <taxon>Clohesyomyces</taxon>
    </lineage>
</organism>
<dbReference type="AlphaFoldDB" id="A0A1Y2A7S0"/>
<keyword evidence="3" id="KW-1185">Reference proteome</keyword>
<evidence type="ECO:0000313" key="3">
    <source>
        <dbReference type="Proteomes" id="UP000193144"/>
    </source>
</evidence>
<name>A0A1Y2A7S0_9PLEO</name>
<proteinExistence type="predicted"/>
<evidence type="ECO:0000256" key="1">
    <source>
        <dbReference type="SAM" id="SignalP"/>
    </source>
</evidence>
<dbReference type="Proteomes" id="UP000193144">
    <property type="component" value="Unassembled WGS sequence"/>
</dbReference>
<feature type="signal peptide" evidence="1">
    <location>
        <begin position="1"/>
        <end position="16"/>
    </location>
</feature>
<comment type="caution">
    <text evidence="2">The sequence shown here is derived from an EMBL/GenBank/DDBJ whole genome shotgun (WGS) entry which is preliminary data.</text>
</comment>